<name>A0AAV7QH37_PLEWA</name>
<evidence type="ECO:0000313" key="2">
    <source>
        <dbReference type="Proteomes" id="UP001066276"/>
    </source>
</evidence>
<keyword evidence="2" id="KW-1185">Reference proteome</keyword>
<protein>
    <submittedName>
        <fullName evidence="1">Uncharacterized protein</fullName>
    </submittedName>
</protein>
<accession>A0AAV7QH37</accession>
<reference evidence="1" key="1">
    <citation type="journal article" date="2022" name="bioRxiv">
        <title>Sequencing and chromosome-scale assembly of the giantPleurodeles waltlgenome.</title>
        <authorList>
            <person name="Brown T."/>
            <person name="Elewa A."/>
            <person name="Iarovenko S."/>
            <person name="Subramanian E."/>
            <person name="Araus A.J."/>
            <person name="Petzold A."/>
            <person name="Susuki M."/>
            <person name="Suzuki K.-i.T."/>
            <person name="Hayashi T."/>
            <person name="Toyoda A."/>
            <person name="Oliveira C."/>
            <person name="Osipova E."/>
            <person name="Leigh N.D."/>
            <person name="Simon A."/>
            <person name="Yun M.H."/>
        </authorList>
    </citation>
    <scope>NUCLEOTIDE SEQUENCE</scope>
    <source>
        <strain evidence="1">20211129_DDA</strain>
        <tissue evidence="1">Liver</tissue>
    </source>
</reference>
<evidence type="ECO:0000313" key="1">
    <source>
        <dbReference type="EMBL" id="KAJ1137570.1"/>
    </source>
</evidence>
<organism evidence="1 2">
    <name type="scientific">Pleurodeles waltl</name>
    <name type="common">Iberian ribbed newt</name>
    <dbReference type="NCBI Taxonomy" id="8319"/>
    <lineage>
        <taxon>Eukaryota</taxon>
        <taxon>Metazoa</taxon>
        <taxon>Chordata</taxon>
        <taxon>Craniata</taxon>
        <taxon>Vertebrata</taxon>
        <taxon>Euteleostomi</taxon>
        <taxon>Amphibia</taxon>
        <taxon>Batrachia</taxon>
        <taxon>Caudata</taxon>
        <taxon>Salamandroidea</taxon>
        <taxon>Salamandridae</taxon>
        <taxon>Pleurodelinae</taxon>
        <taxon>Pleurodeles</taxon>
    </lineage>
</organism>
<gene>
    <name evidence="1" type="ORF">NDU88_003968</name>
</gene>
<dbReference type="AlphaFoldDB" id="A0AAV7QH37"/>
<sequence>MEVPGRETWVTPSVSVRSSHWLLAAFIQFTCIQGPRQQGPRMSLRRAAGWAARCCPRLLAAGSPLSLHPLLAERWYQPGPHREMWPTATGYPCLAFCGEPRVSPYREEN</sequence>
<dbReference type="EMBL" id="JANPWB010000010">
    <property type="protein sequence ID" value="KAJ1137570.1"/>
    <property type="molecule type" value="Genomic_DNA"/>
</dbReference>
<proteinExistence type="predicted"/>
<dbReference type="Proteomes" id="UP001066276">
    <property type="component" value="Chromosome 6"/>
</dbReference>
<comment type="caution">
    <text evidence="1">The sequence shown here is derived from an EMBL/GenBank/DDBJ whole genome shotgun (WGS) entry which is preliminary data.</text>
</comment>